<evidence type="ECO:0000313" key="1">
    <source>
        <dbReference type="EMBL" id="KAJ4357478.1"/>
    </source>
</evidence>
<name>A0A9W8XSS0_9PLEO</name>
<keyword evidence="2" id="KW-1185">Reference proteome</keyword>
<gene>
    <name evidence="1" type="ORF">N0V89_002054</name>
</gene>
<sequence length="425" mass="46464">MLPTVPELVAHFLRSNGYKETLAAFIDEAGLPVDTGSGNLKITIEQILQEKKTFDTSLNFEKLGLEDKDRGWRSIAATTADRRLHLIDPGSSPHSVVQSYSTFQDSPILDLAVIRGRYVLAASMSGKLLLFDTKTEQVLDQRKDHGKYVVKLATWPTESYTIVATAGWDAKIFLYSISTDRAALQLGEPIATMSLPTVPETLLFIRSPETSRPILLLTRRDSTFLHYYAITPVGQGSAISLLGKQNLAPHSNSWVAFTPVDVQVNPVDASVVAVATSSTPHMKLLIAKLLLPPEEVATADRTEQVLVEPVTQASQARANLLLQEKEEAAIMVNVTTMAPQTAYSTPRLVWRPDGSGIYVSSDDGIVRGFEANTGQLRASLDAHEPGSKIRCLCAGQAKFAAGDTQEEEFLLTGGFDQKLVLWRTD</sequence>
<organism evidence="1 2">
    <name type="scientific">Didymosphaeria variabile</name>
    <dbReference type="NCBI Taxonomy" id="1932322"/>
    <lineage>
        <taxon>Eukaryota</taxon>
        <taxon>Fungi</taxon>
        <taxon>Dikarya</taxon>
        <taxon>Ascomycota</taxon>
        <taxon>Pezizomycotina</taxon>
        <taxon>Dothideomycetes</taxon>
        <taxon>Pleosporomycetidae</taxon>
        <taxon>Pleosporales</taxon>
        <taxon>Massarineae</taxon>
        <taxon>Didymosphaeriaceae</taxon>
        <taxon>Didymosphaeria</taxon>
    </lineage>
</organism>
<dbReference type="InterPro" id="IPR015943">
    <property type="entry name" value="WD40/YVTN_repeat-like_dom_sf"/>
</dbReference>
<dbReference type="EMBL" id="JAPEUX010000002">
    <property type="protein sequence ID" value="KAJ4357478.1"/>
    <property type="molecule type" value="Genomic_DNA"/>
</dbReference>
<dbReference type="SUPFAM" id="SSF50978">
    <property type="entry name" value="WD40 repeat-like"/>
    <property type="match status" value="1"/>
</dbReference>
<dbReference type="InterPro" id="IPR036322">
    <property type="entry name" value="WD40_repeat_dom_sf"/>
</dbReference>
<dbReference type="OrthoDB" id="1932312at2759"/>
<dbReference type="Gene3D" id="2.130.10.10">
    <property type="entry name" value="YVTN repeat-like/Quinoprotein amine dehydrogenase"/>
    <property type="match status" value="2"/>
</dbReference>
<dbReference type="InterPro" id="IPR001680">
    <property type="entry name" value="WD40_rpt"/>
</dbReference>
<dbReference type="SMART" id="SM00320">
    <property type="entry name" value="WD40"/>
    <property type="match status" value="4"/>
</dbReference>
<accession>A0A9W8XSS0</accession>
<comment type="caution">
    <text evidence="1">The sequence shown here is derived from an EMBL/GenBank/DDBJ whole genome shotgun (WGS) entry which is preliminary data.</text>
</comment>
<dbReference type="PROSITE" id="PS50896">
    <property type="entry name" value="LISH"/>
    <property type="match status" value="1"/>
</dbReference>
<dbReference type="RefSeq" id="XP_056074337.1">
    <property type="nucleotide sequence ID" value="XM_056210864.1"/>
</dbReference>
<dbReference type="InterPro" id="IPR006594">
    <property type="entry name" value="LisH"/>
</dbReference>
<protein>
    <recommendedName>
        <fullName evidence="3">LisH domain-containing protein</fullName>
    </recommendedName>
</protein>
<dbReference type="SMART" id="SM00667">
    <property type="entry name" value="LisH"/>
    <property type="match status" value="1"/>
</dbReference>
<evidence type="ECO:0000313" key="2">
    <source>
        <dbReference type="Proteomes" id="UP001140513"/>
    </source>
</evidence>
<dbReference type="GeneID" id="80905584"/>
<dbReference type="Proteomes" id="UP001140513">
    <property type="component" value="Unassembled WGS sequence"/>
</dbReference>
<evidence type="ECO:0008006" key="3">
    <source>
        <dbReference type="Google" id="ProtNLM"/>
    </source>
</evidence>
<proteinExistence type="predicted"/>
<dbReference type="AlphaFoldDB" id="A0A9W8XSS0"/>
<reference evidence="1" key="1">
    <citation type="submission" date="2022-10" db="EMBL/GenBank/DDBJ databases">
        <title>Tapping the CABI collections for fungal endophytes: first genome assemblies for Collariella, Neodidymelliopsis, Ascochyta clinopodiicola, Didymella pomorum, Didymosphaeria variabile, Neocosmospora piperis and Neocucurbitaria cava.</title>
        <authorList>
            <person name="Hill R."/>
        </authorList>
    </citation>
    <scope>NUCLEOTIDE SEQUENCE</scope>
    <source>
        <strain evidence="1">IMI 356815</strain>
    </source>
</reference>